<feature type="signal peptide" evidence="4">
    <location>
        <begin position="1"/>
        <end position="22"/>
    </location>
</feature>
<protein>
    <submittedName>
        <fullName evidence="5">Uncharacterized protein</fullName>
    </submittedName>
</protein>
<evidence type="ECO:0000313" key="5">
    <source>
        <dbReference type="EMBL" id="CAH9070461.1"/>
    </source>
</evidence>
<gene>
    <name evidence="5" type="ORF">CEPIT_LOCUS3456</name>
</gene>
<keyword evidence="3" id="KW-1133">Transmembrane helix</keyword>
<dbReference type="PANTHER" id="PTHR34360">
    <property type="entry name" value="OS08G0519400 PROTEIN"/>
    <property type="match status" value="1"/>
</dbReference>
<feature type="coiled-coil region" evidence="1">
    <location>
        <begin position="53"/>
        <end position="207"/>
    </location>
</feature>
<evidence type="ECO:0000256" key="2">
    <source>
        <dbReference type="SAM" id="MobiDB-lite"/>
    </source>
</evidence>
<dbReference type="AlphaFoldDB" id="A0AAV0C737"/>
<reference evidence="5" key="1">
    <citation type="submission" date="2022-07" db="EMBL/GenBank/DDBJ databases">
        <authorList>
            <person name="Macas J."/>
            <person name="Novak P."/>
            <person name="Neumann P."/>
        </authorList>
    </citation>
    <scope>NUCLEOTIDE SEQUENCE</scope>
</reference>
<evidence type="ECO:0000313" key="6">
    <source>
        <dbReference type="Proteomes" id="UP001152523"/>
    </source>
</evidence>
<keyword evidence="6" id="KW-1185">Reference proteome</keyword>
<keyword evidence="1" id="KW-0175">Coiled coil</keyword>
<comment type="caution">
    <text evidence="5">The sequence shown here is derived from an EMBL/GenBank/DDBJ whole genome shotgun (WGS) entry which is preliminary data.</text>
</comment>
<dbReference type="SUPFAM" id="SSF58113">
    <property type="entry name" value="Apolipoprotein A-I"/>
    <property type="match status" value="1"/>
</dbReference>
<keyword evidence="3" id="KW-0472">Membrane</keyword>
<dbReference type="EMBL" id="CAMAPF010000018">
    <property type="protein sequence ID" value="CAH9070461.1"/>
    <property type="molecule type" value="Genomic_DNA"/>
</dbReference>
<keyword evidence="4" id="KW-0732">Signal</keyword>
<sequence length="451" mass="51761">MASFTLLCYAIHLLLISGKIAADGLPNPAGTRKNDDAISGSEFPPDPSLLLQLDQLKSKISLLESSLNEKVDRLRASDEKIDELEKILASKSTSLESLKREIQLIQEKGSFDAKEQADKANAHSSELVKQIDILKTEIEIQNKEKDNLVGRTKIAEEKIHELNLKLENLQRINEEQKSRILKTEHALLVAEEELMKAKIEASAMSKKLQEVPNGWLPPWLAVHAVHCQSHIVSFWNEHGRPALDRTIKKVLEKKSEVEMWLEPHVHTFQTKWIPVMIKHCQEFTRNIGPQLTILAAKTTDVYRESKNYLEPHIVRAHELLIPYYEKAKKFTKPGIDHIVLIVKPHVDTASAFLRPYSKKAIRNYRKFAKSARLYHQKVQTTIHAKLKDNTFTEPFATKELAWFMASALLSLPVIFLLNTSSAFFRKTPKKRSRSHHKSHTHRRSKRVHPEK</sequence>
<evidence type="ECO:0000256" key="4">
    <source>
        <dbReference type="SAM" id="SignalP"/>
    </source>
</evidence>
<organism evidence="5 6">
    <name type="scientific">Cuscuta epithymum</name>
    <dbReference type="NCBI Taxonomy" id="186058"/>
    <lineage>
        <taxon>Eukaryota</taxon>
        <taxon>Viridiplantae</taxon>
        <taxon>Streptophyta</taxon>
        <taxon>Embryophyta</taxon>
        <taxon>Tracheophyta</taxon>
        <taxon>Spermatophyta</taxon>
        <taxon>Magnoliopsida</taxon>
        <taxon>eudicotyledons</taxon>
        <taxon>Gunneridae</taxon>
        <taxon>Pentapetalae</taxon>
        <taxon>asterids</taxon>
        <taxon>lamiids</taxon>
        <taxon>Solanales</taxon>
        <taxon>Convolvulaceae</taxon>
        <taxon>Cuscuteae</taxon>
        <taxon>Cuscuta</taxon>
        <taxon>Cuscuta subgen. Cuscuta</taxon>
    </lineage>
</organism>
<evidence type="ECO:0000256" key="1">
    <source>
        <dbReference type="SAM" id="Coils"/>
    </source>
</evidence>
<dbReference type="PANTHER" id="PTHR34360:SF7">
    <property type="match status" value="1"/>
</dbReference>
<name>A0AAV0C737_9ASTE</name>
<proteinExistence type="predicted"/>
<accession>A0AAV0C737</accession>
<feature type="chain" id="PRO_5043863517" evidence="4">
    <location>
        <begin position="23"/>
        <end position="451"/>
    </location>
</feature>
<feature type="transmembrane region" description="Helical" evidence="3">
    <location>
        <begin position="400"/>
        <end position="424"/>
    </location>
</feature>
<evidence type="ECO:0000256" key="3">
    <source>
        <dbReference type="SAM" id="Phobius"/>
    </source>
</evidence>
<dbReference type="Proteomes" id="UP001152523">
    <property type="component" value="Unassembled WGS sequence"/>
</dbReference>
<keyword evidence="3" id="KW-0812">Transmembrane</keyword>
<feature type="region of interest" description="Disordered" evidence="2">
    <location>
        <begin position="426"/>
        <end position="451"/>
    </location>
</feature>